<dbReference type="PANTHER" id="PTHR47268">
    <property type="entry name" value="ACYLPHOSPHATASE"/>
    <property type="match status" value="1"/>
</dbReference>
<feature type="active site" evidence="4">
    <location>
        <position position="35"/>
    </location>
</feature>
<organism evidence="7 8">
    <name type="scientific">candidate division KSB3 bacterium</name>
    <dbReference type="NCBI Taxonomy" id="2044937"/>
    <lineage>
        <taxon>Bacteria</taxon>
        <taxon>candidate division KSB3</taxon>
    </lineage>
</organism>
<dbReference type="EC" id="3.6.1.7" evidence="2 4"/>
<dbReference type="InterPro" id="IPR001792">
    <property type="entry name" value="Acylphosphatase-like_dom"/>
</dbReference>
<dbReference type="PROSITE" id="PS00150">
    <property type="entry name" value="ACYLPHOSPHATASE_1"/>
    <property type="match status" value="1"/>
</dbReference>
<evidence type="ECO:0000313" key="7">
    <source>
        <dbReference type="EMBL" id="PID57877.1"/>
    </source>
</evidence>
<dbReference type="Pfam" id="PF00708">
    <property type="entry name" value="Acylphosphatase"/>
    <property type="match status" value="1"/>
</dbReference>
<comment type="similarity">
    <text evidence="1 5">Belongs to the acylphosphatase family.</text>
</comment>
<dbReference type="SUPFAM" id="SSF54975">
    <property type="entry name" value="Acylphosphatase/BLUF domain-like"/>
    <property type="match status" value="1"/>
</dbReference>
<sequence>MSRHLYVTGLVQGVAFRYSALRQAKSLQLSGWVRNVPDERRVELIVEGEEDAVERMIDWCRQGPPSARVTNISIEALPYSGSYQAFHVKF</sequence>
<evidence type="ECO:0000259" key="6">
    <source>
        <dbReference type="PROSITE" id="PS51160"/>
    </source>
</evidence>
<feature type="active site" evidence="4">
    <location>
        <position position="17"/>
    </location>
</feature>
<dbReference type="AlphaFoldDB" id="A0A2G6E7H1"/>
<feature type="domain" description="Acylphosphatase-like" evidence="6">
    <location>
        <begin position="2"/>
        <end position="90"/>
    </location>
</feature>
<dbReference type="EMBL" id="PDPS01000025">
    <property type="protein sequence ID" value="PID57877.1"/>
    <property type="molecule type" value="Genomic_DNA"/>
</dbReference>
<dbReference type="PROSITE" id="PS51160">
    <property type="entry name" value="ACYLPHOSPHATASE_3"/>
    <property type="match status" value="1"/>
</dbReference>
<proteinExistence type="inferred from homology"/>
<accession>A0A2G6E7H1</accession>
<evidence type="ECO:0000313" key="8">
    <source>
        <dbReference type="Proteomes" id="UP000229740"/>
    </source>
</evidence>
<evidence type="ECO:0000256" key="3">
    <source>
        <dbReference type="ARBA" id="ARBA00047645"/>
    </source>
</evidence>
<comment type="catalytic activity">
    <reaction evidence="3 4">
        <text>an acyl phosphate + H2O = a carboxylate + phosphate + H(+)</text>
        <dbReference type="Rhea" id="RHEA:14965"/>
        <dbReference type="ChEBI" id="CHEBI:15377"/>
        <dbReference type="ChEBI" id="CHEBI:15378"/>
        <dbReference type="ChEBI" id="CHEBI:29067"/>
        <dbReference type="ChEBI" id="CHEBI:43474"/>
        <dbReference type="ChEBI" id="CHEBI:59918"/>
        <dbReference type="EC" id="3.6.1.7"/>
    </reaction>
</comment>
<name>A0A2G6E7H1_9BACT</name>
<evidence type="ECO:0000256" key="4">
    <source>
        <dbReference type="PROSITE-ProRule" id="PRU00520"/>
    </source>
</evidence>
<gene>
    <name evidence="7" type="ORF">CSB45_05625</name>
</gene>
<protein>
    <recommendedName>
        <fullName evidence="2 4">acylphosphatase</fullName>
        <ecNumber evidence="2 4">3.6.1.7</ecNumber>
    </recommendedName>
</protein>
<keyword evidence="4" id="KW-0378">Hydrolase</keyword>
<dbReference type="PANTHER" id="PTHR47268:SF4">
    <property type="entry name" value="ACYLPHOSPHATASE"/>
    <property type="match status" value="1"/>
</dbReference>
<dbReference type="InterPro" id="IPR036046">
    <property type="entry name" value="Acylphosphatase-like_dom_sf"/>
</dbReference>
<evidence type="ECO:0000256" key="1">
    <source>
        <dbReference type="ARBA" id="ARBA00005614"/>
    </source>
</evidence>
<comment type="caution">
    <text evidence="7">The sequence shown here is derived from an EMBL/GenBank/DDBJ whole genome shotgun (WGS) entry which is preliminary data.</text>
</comment>
<dbReference type="Proteomes" id="UP000229740">
    <property type="component" value="Unassembled WGS sequence"/>
</dbReference>
<dbReference type="InterPro" id="IPR020456">
    <property type="entry name" value="Acylphosphatase"/>
</dbReference>
<reference evidence="7 8" key="1">
    <citation type="submission" date="2017-10" db="EMBL/GenBank/DDBJ databases">
        <title>Novel microbial diversity and functional potential in the marine mammal oral microbiome.</title>
        <authorList>
            <person name="Dudek N.K."/>
            <person name="Sun C.L."/>
            <person name="Burstein D."/>
            <person name="Kantor R.S."/>
            <person name="Aliaga Goltsman D.S."/>
            <person name="Bik E.M."/>
            <person name="Thomas B.C."/>
            <person name="Banfield J.F."/>
            <person name="Relman D.A."/>
        </authorList>
    </citation>
    <scope>NUCLEOTIDE SEQUENCE [LARGE SCALE GENOMIC DNA]</scope>
    <source>
        <strain evidence="7">DOLZORAL124_49_17</strain>
    </source>
</reference>
<dbReference type="Gene3D" id="3.30.70.100">
    <property type="match status" value="1"/>
</dbReference>
<dbReference type="InterPro" id="IPR017968">
    <property type="entry name" value="Acylphosphatase_CS"/>
</dbReference>
<dbReference type="GO" id="GO:0003998">
    <property type="term" value="F:acylphosphatase activity"/>
    <property type="evidence" value="ECO:0007669"/>
    <property type="project" value="UniProtKB-EC"/>
</dbReference>
<evidence type="ECO:0000256" key="2">
    <source>
        <dbReference type="ARBA" id="ARBA00012150"/>
    </source>
</evidence>
<evidence type="ECO:0000256" key="5">
    <source>
        <dbReference type="RuleBase" id="RU004168"/>
    </source>
</evidence>